<evidence type="ECO:0000256" key="2">
    <source>
        <dbReference type="ARBA" id="ARBA00007053"/>
    </source>
</evidence>
<dbReference type="OrthoDB" id="17164at2759"/>
<dbReference type="GO" id="GO:0000725">
    <property type="term" value="P:recombinational repair"/>
    <property type="evidence" value="ECO:0007669"/>
    <property type="project" value="TreeGrafter"/>
</dbReference>
<comment type="subcellular location">
    <subcellularLocation>
        <location evidence="1">Mitochondrion matrix</location>
        <location evidence="1">Mitochondrion nucleoid</location>
    </subcellularLocation>
</comment>
<dbReference type="STRING" id="1257118.L8HBS3"/>
<evidence type="ECO:0000313" key="10">
    <source>
        <dbReference type="EMBL" id="ELR22692.1"/>
    </source>
</evidence>
<sequence>MMRGGLNRGASANSFDGISTRAFPRKVADRLVAPVDPNIVEIKPDGTVYLPEIMYRRILNSAFGPGGWALMPRGPATHGDKFLTREWALFCHGRFVAQASGESEMLTSFTGPATALEGVKSQALVRCCKDLGVASELWDMAYVTDWKNKYAVAVWCENQKTGQKKTLYRRLDRPPFPYPWKESQLTTSTAASSPSSSSSSSPAPKTSTSAATSSSSATSAGAAKAAYSTAAEPFDMEALLPRELKKFAGKRWSEVVSTDEGQKYLDYIANNFEGAARGLAQRALDSHHASRK</sequence>
<evidence type="ECO:0000256" key="7">
    <source>
        <dbReference type="ARBA" id="ARBA00023204"/>
    </source>
</evidence>
<keyword evidence="3" id="KW-0227">DNA damage</keyword>
<dbReference type="GO" id="GO:0003697">
    <property type="term" value="F:single-stranded DNA binding"/>
    <property type="evidence" value="ECO:0007669"/>
    <property type="project" value="InterPro"/>
</dbReference>
<gene>
    <name evidence="10" type="ORF">ACA1_081830</name>
</gene>
<evidence type="ECO:0000256" key="9">
    <source>
        <dbReference type="SAM" id="MobiDB-lite"/>
    </source>
</evidence>
<dbReference type="EMBL" id="KB007874">
    <property type="protein sequence ID" value="ELR22692.1"/>
    <property type="molecule type" value="Genomic_DNA"/>
</dbReference>
<dbReference type="PANTHER" id="PTHR31404:SF0">
    <property type="entry name" value="MITOCHONDRIAL GENOME MAINTENANCE PROTEIN MGM101"/>
    <property type="match status" value="1"/>
</dbReference>
<keyword evidence="5" id="KW-0238">DNA-binding</keyword>
<proteinExistence type="inferred from homology"/>
<evidence type="ECO:0000256" key="6">
    <source>
        <dbReference type="ARBA" id="ARBA00023128"/>
    </source>
</evidence>
<keyword evidence="6" id="KW-0496">Mitochondrion</keyword>
<evidence type="ECO:0000256" key="1">
    <source>
        <dbReference type="ARBA" id="ARBA00004436"/>
    </source>
</evidence>
<dbReference type="RefSeq" id="XP_004367773.1">
    <property type="nucleotide sequence ID" value="XM_004367716.1"/>
</dbReference>
<dbReference type="PANTHER" id="PTHR31404">
    <property type="entry name" value="MITOCHONDRIAL GENOME MAINTENANCE PROTEIN MGM101"/>
    <property type="match status" value="1"/>
</dbReference>
<keyword evidence="8" id="KW-1135">Mitochondrion nucleoid</keyword>
<reference evidence="10 11" key="1">
    <citation type="journal article" date="2013" name="Genome Biol.">
        <title>Genome of Acanthamoeba castellanii highlights extensive lateral gene transfer and early evolution of tyrosine kinase signaling.</title>
        <authorList>
            <person name="Clarke M."/>
            <person name="Lohan A.J."/>
            <person name="Liu B."/>
            <person name="Lagkouvardos I."/>
            <person name="Roy S."/>
            <person name="Zafar N."/>
            <person name="Bertelli C."/>
            <person name="Schilde C."/>
            <person name="Kianianmomeni A."/>
            <person name="Burglin T.R."/>
            <person name="Frech C."/>
            <person name="Turcotte B."/>
            <person name="Kopec K.O."/>
            <person name="Synnott J.M."/>
            <person name="Choo C."/>
            <person name="Paponov I."/>
            <person name="Finkler A."/>
            <person name="Soon Heng Tan C."/>
            <person name="Hutchins A.P."/>
            <person name="Weinmeier T."/>
            <person name="Rattei T."/>
            <person name="Chu J.S."/>
            <person name="Gimenez G."/>
            <person name="Irimia M."/>
            <person name="Rigden D.J."/>
            <person name="Fitzpatrick D.A."/>
            <person name="Lorenzo-Morales J."/>
            <person name="Bateman A."/>
            <person name="Chiu C.H."/>
            <person name="Tang P."/>
            <person name="Hegemann P."/>
            <person name="Fromm H."/>
            <person name="Raoult D."/>
            <person name="Greub G."/>
            <person name="Miranda-Saavedra D."/>
            <person name="Chen N."/>
            <person name="Nash P."/>
            <person name="Ginger M.L."/>
            <person name="Horn M."/>
            <person name="Schaap P."/>
            <person name="Caler L."/>
            <person name="Loftus B."/>
        </authorList>
    </citation>
    <scope>NUCLEOTIDE SEQUENCE [LARGE SCALE GENOMIC DNA]</scope>
    <source>
        <strain evidence="10 11">Neff</strain>
    </source>
</reference>
<feature type="region of interest" description="Disordered" evidence="9">
    <location>
        <begin position="182"/>
        <end position="215"/>
    </location>
</feature>
<name>L8HBS3_ACACF</name>
<dbReference type="InterPro" id="IPR009446">
    <property type="entry name" value="Mgm101"/>
</dbReference>
<keyword evidence="4" id="KW-0809">Transit peptide</keyword>
<comment type="similarity">
    <text evidence="2">Belongs to the MGM101 family.</text>
</comment>
<dbReference type="OMA" id="RPYALYC"/>
<dbReference type="Pfam" id="PF06420">
    <property type="entry name" value="Mgm101p"/>
    <property type="match status" value="1"/>
</dbReference>
<dbReference type="GeneID" id="14923650"/>
<evidence type="ECO:0000256" key="5">
    <source>
        <dbReference type="ARBA" id="ARBA00023125"/>
    </source>
</evidence>
<evidence type="ECO:0000313" key="11">
    <source>
        <dbReference type="Proteomes" id="UP000011083"/>
    </source>
</evidence>
<dbReference type="Proteomes" id="UP000011083">
    <property type="component" value="Unassembled WGS sequence"/>
</dbReference>
<feature type="compositionally biased region" description="Low complexity" evidence="9">
    <location>
        <begin position="186"/>
        <end position="215"/>
    </location>
</feature>
<evidence type="ECO:0000256" key="8">
    <source>
        <dbReference type="ARBA" id="ARBA00023271"/>
    </source>
</evidence>
<dbReference type="VEuPathDB" id="AmoebaDB:ACA1_081830"/>
<dbReference type="GO" id="GO:0000262">
    <property type="term" value="C:mitochondrial chromosome"/>
    <property type="evidence" value="ECO:0007669"/>
    <property type="project" value="InterPro"/>
</dbReference>
<dbReference type="KEGG" id="acan:ACA1_081830"/>
<dbReference type="AlphaFoldDB" id="L8HBS3"/>
<dbReference type="GO" id="GO:0036297">
    <property type="term" value="P:interstrand cross-link repair"/>
    <property type="evidence" value="ECO:0007669"/>
    <property type="project" value="TreeGrafter"/>
</dbReference>
<protein>
    <submittedName>
        <fullName evidence="10">Mitochondrial genome maintenance protein</fullName>
    </submittedName>
</protein>
<accession>L8HBS3</accession>
<evidence type="ECO:0000256" key="4">
    <source>
        <dbReference type="ARBA" id="ARBA00022946"/>
    </source>
</evidence>
<organism evidence="10 11">
    <name type="scientific">Acanthamoeba castellanii (strain ATCC 30010 / Neff)</name>
    <dbReference type="NCBI Taxonomy" id="1257118"/>
    <lineage>
        <taxon>Eukaryota</taxon>
        <taxon>Amoebozoa</taxon>
        <taxon>Discosea</taxon>
        <taxon>Longamoebia</taxon>
        <taxon>Centramoebida</taxon>
        <taxon>Acanthamoebidae</taxon>
        <taxon>Acanthamoeba</taxon>
    </lineage>
</organism>
<evidence type="ECO:0000256" key="3">
    <source>
        <dbReference type="ARBA" id="ARBA00022763"/>
    </source>
</evidence>
<keyword evidence="11" id="KW-1185">Reference proteome</keyword>
<keyword evidence="7" id="KW-0234">DNA repair</keyword>